<proteinExistence type="predicted"/>
<dbReference type="Proteomes" id="UP000184226">
    <property type="component" value="Unassembled WGS sequence"/>
</dbReference>
<keyword evidence="2" id="KW-1185">Reference proteome</keyword>
<evidence type="ECO:0000313" key="1">
    <source>
        <dbReference type="EMBL" id="SHH08898.1"/>
    </source>
</evidence>
<organism evidence="1 2">
    <name type="scientific">Pollutimonas bauzanensis</name>
    <dbReference type="NCBI Taxonomy" id="658167"/>
    <lineage>
        <taxon>Bacteria</taxon>
        <taxon>Pseudomonadati</taxon>
        <taxon>Pseudomonadota</taxon>
        <taxon>Betaproteobacteria</taxon>
        <taxon>Burkholderiales</taxon>
        <taxon>Alcaligenaceae</taxon>
        <taxon>Pollutimonas</taxon>
    </lineage>
</organism>
<accession>A0A1M5Q4H3</accession>
<name>A0A1M5Q4H3_9BURK</name>
<reference evidence="1 2" key="1">
    <citation type="submission" date="2016-11" db="EMBL/GenBank/DDBJ databases">
        <authorList>
            <person name="Jaros S."/>
            <person name="Januszkiewicz K."/>
            <person name="Wedrychowicz H."/>
        </authorList>
    </citation>
    <scope>NUCLEOTIDE SEQUENCE [LARGE SCALE GENOMIC DNA]</scope>
    <source>
        <strain evidence="1 2">CGMCC 1.10190</strain>
    </source>
</reference>
<protein>
    <submittedName>
        <fullName evidence="1">Uncharacterized protein</fullName>
    </submittedName>
</protein>
<gene>
    <name evidence="1" type="ORF">SAMN04488135_102153</name>
</gene>
<evidence type="ECO:0000313" key="2">
    <source>
        <dbReference type="Proteomes" id="UP000184226"/>
    </source>
</evidence>
<sequence length="194" mass="21519">MTRQELATKGKALTDIIVGPDYWAKKTIHDAEVPKTDDPLHLARAQQATAFANLEGPNPFKGMNREQLSLIAYDESGTFTVNERRAAWCEAYDQDEAQRRILCAKIVDEYNRTGKVVDSLLDVLKFYKSLPAIDQAMQFPADYEAQLRSRILAGGSSESLEELSSILGLGAELDFKQISQSKDANATLKSSFNA</sequence>
<dbReference type="EMBL" id="FQXE01000002">
    <property type="protein sequence ID" value="SHH08898.1"/>
    <property type="molecule type" value="Genomic_DNA"/>
</dbReference>
<dbReference type="AlphaFoldDB" id="A0A1M5Q4H3"/>